<reference evidence="3" key="2">
    <citation type="submission" date="2020-09" db="EMBL/GenBank/DDBJ databases">
        <authorList>
            <person name="Sun Q."/>
            <person name="Kim S."/>
        </authorList>
    </citation>
    <scope>NUCLEOTIDE SEQUENCE</scope>
    <source>
        <strain evidence="3">KCTC 12711</strain>
    </source>
</reference>
<dbReference type="Proteomes" id="UP000614811">
    <property type="component" value="Unassembled WGS sequence"/>
</dbReference>
<evidence type="ECO:0008006" key="5">
    <source>
        <dbReference type="Google" id="ProtNLM"/>
    </source>
</evidence>
<keyword evidence="2" id="KW-0732">Signal</keyword>
<feature type="signal peptide" evidence="2">
    <location>
        <begin position="1"/>
        <end position="23"/>
    </location>
</feature>
<feature type="chain" id="PRO_5036999440" description="DUF2782 domain-containing protein" evidence="2">
    <location>
        <begin position="24"/>
        <end position="144"/>
    </location>
</feature>
<evidence type="ECO:0000313" key="4">
    <source>
        <dbReference type="Proteomes" id="UP000614811"/>
    </source>
</evidence>
<accession>A0A918RRD3</accession>
<comment type="caution">
    <text evidence="3">The sequence shown here is derived from an EMBL/GenBank/DDBJ whole genome shotgun (WGS) entry which is preliminary data.</text>
</comment>
<gene>
    <name evidence="3" type="ORF">GCM10008090_19690</name>
</gene>
<keyword evidence="4" id="KW-1185">Reference proteome</keyword>
<proteinExistence type="predicted"/>
<dbReference type="Pfam" id="PF11191">
    <property type="entry name" value="DUF2782"/>
    <property type="match status" value="1"/>
</dbReference>
<name>A0A918RRD3_9GAMM</name>
<dbReference type="Gene3D" id="2.20.130.30">
    <property type="entry name" value="Protein of unknown function DUF2782"/>
    <property type="match status" value="1"/>
</dbReference>
<feature type="compositionally biased region" description="Low complexity" evidence="1">
    <location>
        <begin position="47"/>
        <end position="67"/>
    </location>
</feature>
<organism evidence="3 4">
    <name type="scientific">Arenicella chitinivorans</name>
    <dbReference type="NCBI Taxonomy" id="1329800"/>
    <lineage>
        <taxon>Bacteria</taxon>
        <taxon>Pseudomonadati</taxon>
        <taxon>Pseudomonadota</taxon>
        <taxon>Gammaproteobacteria</taxon>
        <taxon>Arenicellales</taxon>
        <taxon>Arenicellaceae</taxon>
        <taxon>Arenicella</taxon>
    </lineage>
</organism>
<evidence type="ECO:0000313" key="3">
    <source>
        <dbReference type="EMBL" id="GHA10187.1"/>
    </source>
</evidence>
<evidence type="ECO:0000256" key="1">
    <source>
        <dbReference type="SAM" id="MobiDB-lite"/>
    </source>
</evidence>
<dbReference type="InterPro" id="IPR021357">
    <property type="entry name" value="DUF2782"/>
</dbReference>
<reference evidence="3" key="1">
    <citation type="journal article" date="2014" name="Int. J. Syst. Evol. Microbiol.">
        <title>Complete genome sequence of Corynebacterium casei LMG S-19264T (=DSM 44701T), isolated from a smear-ripened cheese.</title>
        <authorList>
            <consortium name="US DOE Joint Genome Institute (JGI-PGF)"/>
            <person name="Walter F."/>
            <person name="Albersmeier A."/>
            <person name="Kalinowski J."/>
            <person name="Ruckert C."/>
        </authorList>
    </citation>
    <scope>NUCLEOTIDE SEQUENCE</scope>
    <source>
        <strain evidence="3">KCTC 12711</strain>
    </source>
</reference>
<sequence>MRSVPMCKSSLSVLLLAAGVSMATAPVQLSHAETAPPPTLGQDTKGEPATAEQIAEAEANEQAQPQNDSAVTDGKEQKKSGRLFGTTKIKESRRESGQVYQIEIQHSAGPNQYIEETDSDGNIESEPTDIEDTPNLPKWRIGSW</sequence>
<protein>
    <recommendedName>
        <fullName evidence="5">DUF2782 domain-containing protein</fullName>
    </recommendedName>
</protein>
<feature type="compositionally biased region" description="Acidic residues" evidence="1">
    <location>
        <begin position="115"/>
        <end position="132"/>
    </location>
</feature>
<dbReference type="AlphaFoldDB" id="A0A918RRD3"/>
<dbReference type="EMBL" id="BMXA01000003">
    <property type="protein sequence ID" value="GHA10187.1"/>
    <property type="molecule type" value="Genomic_DNA"/>
</dbReference>
<evidence type="ECO:0000256" key="2">
    <source>
        <dbReference type="SAM" id="SignalP"/>
    </source>
</evidence>
<feature type="region of interest" description="Disordered" evidence="1">
    <location>
        <begin position="29"/>
        <end position="144"/>
    </location>
</feature>